<evidence type="ECO:0000256" key="5">
    <source>
        <dbReference type="SAM" id="SignalP"/>
    </source>
</evidence>
<dbReference type="EMBL" id="FMYQ01000022">
    <property type="protein sequence ID" value="SDD62027.1"/>
    <property type="molecule type" value="Genomic_DNA"/>
</dbReference>
<dbReference type="PROSITE" id="PS01039">
    <property type="entry name" value="SBP_BACTERIAL_3"/>
    <property type="match status" value="1"/>
</dbReference>
<dbReference type="PANTHER" id="PTHR35936:SF17">
    <property type="entry name" value="ARGININE-BINDING EXTRACELLULAR PROTEIN ARTP"/>
    <property type="match status" value="1"/>
</dbReference>
<comment type="similarity">
    <text evidence="2 4">Belongs to the bacterial solute-binding protein 3 family.</text>
</comment>
<evidence type="ECO:0000256" key="1">
    <source>
        <dbReference type="ARBA" id="ARBA00004196"/>
    </source>
</evidence>
<dbReference type="SUPFAM" id="SSF53850">
    <property type="entry name" value="Periplasmic binding protein-like II"/>
    <property type="match status" value="1"/>
</dbReference>
<keyword evidence="3 5" id="KW-0732">Signal</keyword>
<comment type="subcellular location">
    <subcellularLocation>
        <location evidence="1">Cell envelope</location>
    </subcellularLocation>
</comment>
<sequence length="336" mass="35757">MSSSLFTSVSNDVCGSRAAPLMGRLRRRLRAWVGATLAGAALASAAGASAATPASAGAPAITAALAAAATTATTASAPVTTSTGLVQMPDGRLLAPEFARIIGRGELVVAVLSVDQPPFFEERNGKLEGLDIDLAREMANKLHVKVRFNRDAHTFDDVVSLLARGQADIAVSKLSRTLTRATVIAFSSPYLRLNRALLLNRVKFAQLAHGRSVPEVVRSFDSTIGVVANSSYAGYVVNNFPRAQVRSYPTWDDVLKALNAGEITAAYRDEFEVKRVLKADPTASLRLRVVTLQDLEDTLAIGVNVNDVALLSFVNQFLSERSVKLDVSAVLQAADH</sequence>
<dbReference type="OrthoDB" id="5363083at2"/>
<accession>A0A1G6W9W9</accession>
<dbReference type="AlphaFoldDB" id="A0A1G6W9W9"/>
<dbReference type="InterPro" id="IPR001638">
    <property type="entry name" value="Solute-binding_3/MltF_N"/>
</dbReference>
<dbReference type="GO" id="GO:0030313">
    <property type="term" value="C:cell envelope"/>
    <property type="evidence" value="ECO:0007669"/>
    <property type="project" value="UniProtKB-SubCell"/>
</dbReference>
<feature type="signal peptide" evidence="5">
    <location>
        <begin position="1"/>
        <end position="50"/>
    </location>
</feature>
<feature type="domain" description="Solute-binding protein family 3/N-terminal" evidence="6">
    <location>
        <begin position="106"/>
        <end position="334"/>
    </location>
</feature>
<proteinExistence type="inferred from homology"/>
<name>A0A1G6W9W9_9BURK</name>
<dbReference type="PANTHER" id="PTHR35936">
    <property type="entry name" value="MEMBRANE-BOUND LYTIC MUREIN TRANSGLYCOSYLASE F"/>
    <property type="match status" value="1"/>
</dbReference>
<evidence type="ECO:0000256" key="4">
    <source>
        <dbReference type="RuleBase" id="RU003744"/>
    </source>
</evidence>
<evidence type="ECO:0000259" key="6">
    <source>
        <dbReference type="SMART" id="SM00062"/>
    </source>
</evidence>
<dbReference type="Pfam" id="PF00497">
    <property type="entry name" value="SBP_bac_3"/>
    <property type="match status" value="1"/>
</dbReference>
<keyword evidence="8" id="KW-1185">Reference proteome</keyword>
<evidence type="ECO:0000256" key="2">
    <source>
        <dbReference type="ARBA" id="ARBA00010333"/>
    </source>
</evidence>
<evidence type="ECO:0000313" key="7">
    <source>
        <dbReference type="EMBL" id="SDD62027.1"/>
    </source>
</evidence>
<evidence type="ECO:0000256" key="3">
    <source>
        <dbReference type="ARBA" id="ARBA00022729"/>
    </source>
</evidence>
<dbReference type="SMART" id="SM00062">
    <property type="entry name" value="PBPb"/>
    <property type="match status" value="1"/>
</dbReference>
<organism evidence="7 8">
    <name type="scientific">Paraburkholderia lycopersici</name>
    <dbReference type="NCBI Taxonomy" id="416944"/>
    <lineage>
        <taxon>Bacteria</taxon>
        <taxon>Pseudomonadati</taxon>
        <taxon>Pseudomonadota</taxon>
        <taxon>Betaproteobacteria</taxon>
        <taxon>Burkholderiales</taxon>
        <taxon>Burkholderiaceae</taxon>
        <taxon>Paraburkholderia</taxon>
    </lineage>
</organism>
<reference evidence="8" key="1">
    <citation type="submission" date="2016-09" db="EMBL/GenBank/DDBJ databases">
        <authorList>
            <person name="Varghese N."/>
            <person name="Submissions S."/>
        </authorList>
    </citation>
    <scope>NUCLEOTIDE SEQUENCE [LARGE SCALE GENOMIC DNA]</scope>
    <source>
        <strain evidence="8">TNe-862</strain>
    </source>
</reference>
<dbReference type="CDD" id="cd13530">
    <property type="entry name" value="PBP2_peptides_like"/>
    <property type="match status" value="1"/>
</dbReference>
<evidence type="ECO:0000313" key="8">
    <source>
        <dbReference type="Proteomes" id="UP000198908"/>
    </source>
</evidence>
<dbReference type="Proteomes" id="UP000198908">
    <property type="component" value="Unassembled WGS sequence"/>
</dbReference>
<gene>
    <name evidence="7" type="ORF">SAMN05421548_12297</name>
</gene>
<dbReference type="Gene3D" id="3.40.190.10">
    <property type="entry name" value="Periplasmic binding protein-like II"/>
    <property type="match status" value="2"/>
</dbReference>
<feature type="chain" id="PRO_5011683528" evidence="5">
    <location>
        <begin position="51"/>
        <end position="336"/>
    </location>
</feature>
<dbReference type="STRING" id="416944.SAMN05421548_12297"/>
<dbReference type="RefSeq" id="WP_092001270.1">
    <property type="nucleotide sequence ID" value="NZ_FMYQ01000022.1"/>
</dbReference>
<protein>
    <submittedName>
        <fullName evidence="7">ABC-type amino acid transport substrate-binding protein</fullName>
    </submittedName>
</protein>
<dbReference type="InterPro" id="IPR018313">
    <property type="entry name" value="SBP_3_CS"/>
</dbReference>